<dbReference type="InterPro" id="IPR003607">
    <property type="entry name" value="HD/PDEase_dom"/>
</dbReference>
<keyword evidence="3" id="KW-1185">Reference proteome</keyword>
<evidence type="ECO:0000259" key="1">
    <source>
        <dbReference type="PROSITE" id="PS51831"/>
    </source>
</evidence>
<dbReference type="Pfam" id="PF01966">
    <property type="entry name" value="HD"/>
    <property type="match status" value="1"/>
</dbReference>
<dbReference type="InterPro" id="IPR017771">
    <property type="entry name" value="Cyanamide_hydratase_HD"/>
</dbReference>
<reference evidence="2 3" key="1">
    <citation type="submission" date="2016-03" db="EMBL/GenBank/DDBJ databases">
        <authorList>
            <person name="Ploux O."/>
        </authorList>
    </citation>
    <scope>NUCLEOTIDE SEQUENCE [LARGE SCALE GENOMIC DNA]</scope>
    <source>
        <strain evidence="2 3">URUG2</strain>
    </source>
</reference>
<dbReference type="OrthoDB" id="409121at2759"/>
<protein>
    <submittedName>
        <fullName evidence="2">Related to Cyanamide hydratase</fullName>
    </submittedName>
</protein>
<accession>A0A2D3VBQ4</accession>
<dbReference type="Proteomes" id="UP000225277">
    <property type="component" value="Unassembled WGS sequence"/>
</dbReference>
<evidence type="ECO:0000313" key="3">
    <source>
        <dbReference type="Proteomes" id="UP000225277"/>
    </source>
</evidence>
<gene>
    <name evidence="2" type="ORF">RCC_11256</name>
</gene>
<feature type="domain" description="HD" evidence="1">
    <location>
        <begin position="62"/>
        <end position="173"/>
    </location>
</feature>
<organism evidence="2 3">
    <name type="scientific">Ramularia collo-cygni</name>
    <dbReference type="NCBI Taxonomy" id="112498"/>
    <lineage>
        <taxon>Eukaryota</taxon>
        <taxon>Fungi</taxon>
        <taxon>Dikarya</taxon>
        <taxon>Ascomycota</taxon>
        <taxon>Pezizomycotina</taxon>
        <taxon>Dothideomycetes</taxon>
        <taxon>Dothideomycetidae</taxon>
        <taxon>Mycosphaerellales</taxon>
        <taxon>Mycosphaerellaceae</taxon>
        <taxon>Ramularia</taxon>
    </lineage>
</organism>
<dbReference type="InterPro" id="IPR006674">
    <property type="entry name" value="HD_domain"/>
</dbReference>
<dbReference type="GeneID" id="35606282"/>
<name>A0A2D3VBQ4_9PEZI</name>
<dbReference type="NCBIfam" id="TIGR03401">
    <property type="entry name" value="cyanamide_fam"/>
    <property type="match status" value="1"/>
</dbReference>
<dbReference type="PANTHER" id="PTHR35569">
    <property type="entry name" value="CYANAMIDE HYDRATASE DDI2-RELATED"/>
    <property type="match status" value="1"/>
</dbReference>
<proteinExistence type="predicted"/>
<evidence type="ECO:0000313" key="2">
    <source>
        <dbReference type="EMBL" id="CZT25523.1"/>
    </source>
</evidence>
<dbReference type="PANTHER" id="PTHR35569:SF1">
    <property type="entry name" value="CYANAMIDE HYDRATASE DDI2-RELATED"/>
    <property type="match status" value="1"/>
</dbReference>
<dbReference type="Gene3D" id="1.10.3210.10">
    <property type="entry name" value="Hypothetical protein af1432"/>
    <property type="match status" value="1"/>
</dbReference>
<dbReference type="CDD" id="cd00077">
    <property type="entry name" value="HDc"/>
    <property type="match status" value="1"/>
</dbReference>
<dbReference type="AlphaFoldDB" id="A0A2D3VBQ4"/>
<dbReference type="EMBL" id="FJUY01000028">
    <property type="protein sequence ID" value="CZT25523.1"/>
    <property type="molecule type" value="Genomic_DNA"/>
</dbReference>
<dbReference type="RefSeq" id="XP_023632246.1">
    <property type="nucleotide sequence ID" value="XM_023776478.1"/>
</dbReference>
<dbReference type="PROSITE" id="PS51831">
    <property type="entry name" value="HD"/>
    <property type="match status" value="1"/>
</dbReference>
<sequence length="237" mass="26817">MAESNIHDQFGWTSVPRNRSNVPSDDKVTANAVKVNFEGVWPKTSVVNEAQAYAKMHLSEQTYNHSLRVYYYGHTIVTQNFPQWNIGSFMETWALTCLFHDIGTTSENRAATHLSFEFQGGFIALKELQSFGAPLPQAESVCEAIIRHQDPGETGTVSRMVQLIQISTELDNMGWQPHLVHLDVIEQIVKRHPRMKWSSCFSSTIEDEINAKPWCHTTALDGFAEAVATNKLMEPYD</sequence>
<dbReference type="SUPFAM" id="SSF109604">
    <property type="entry name" value="HD-domain/PDEase-like"/>
    <property type="match status" value="1"/>
</dbReference>